<comment type="caution">
    <text evidence="9">The sequence shown here is derived from an EMBL/GenBank/DDBJ whole genome shotgun (WGS) entry which is preliminary data.</text>
</comment>
<reference evidence="9 10" key="1">
    <citation type="submission" date="2017-06" db="EMBL/GenBank/DDBJ databases">
        <title>Herbaspirillum phytohormonus sp. nov., isolated from the root nodule of Robinia pseudoacacia in lead-zinc mine.</title>
        <authorList>
            <person name="Fan M."/>
            <person name="Lin Y."/>
        </authorList>
    </citation>
    <scope>NUCLEOTIDE SEQUENCE [LARGE SCALE GENOMIC DNA]</scope>
    <source>
        <strain evidence="9 10">HZ10</strain>
    </source>
</reference>
<evidence type="ECO:0000313" key="8">
    <source>
        <dbReference type="EMBL" id="NUU01786.1"/>
    </source>
</evidence>
<dbReference type="RefSeq" id="WP_079214642.1">
    <property type="nucleotide sequence ID" value="NZ_CP018845.1"/>
</dbReference>
<dbReference type="Gene3D" id="1.10.8.60">
    <property type="match status" value="1"/>
</dbReference>
<evidence type="ECO:0000259" key="7">
    <source>
        <dbReference type="PROSITE" id="PS50110"/>
    </source>
</evidence>
<dbReference type="EMBL" id="JABFMT010000007">
    <property type="protein sequence ID" value="NUU01786.1"/>
    <property type="molecule type" value="Genomic_DNA"/>
</dbReference>
<dbReference type="InterPro" id="IPR011006">
    <property type="entry name" value="CheY-like_superfamily"/>
</dbReference>
<organism evidence="9 10">
    <name type="scientific">Herbaspirillum robiniae</name>
    <dbReference type="NCBI Taxonomy" id="2014887"/>
    <lineage>
        <taxon>Bacteria</taxon>
        <taxon>Pseudomonadati</taxon>
        <taxon>Pseudomonadota</taxon>
        <taxon>Betaproteobacteria</taxon>
        <taxon>Burkholderiales</taxon>
        <taxon>Oxalobacteraceae</taxon>
        <taxon>Herbaspirillum</taxon>
    </lineage>
</organism>
<evidence type="ECO:0000313" key="10">
    <source>
        <dbReference type="Proteomes" id="UP000197596"/>
    </source>
</evidence>
<dbReference type="Proteomes" id="UP000536746">
    <property type="component" value="Unassembled WGS sequence"/>
</dbReference>
<evidence type="ECO:0000313" key="11">
    <source>
        <dbReference type="Proteomes" id="UP000536746"/>
    </source>
</evidence>
<dbReference type="GO" id="GO:0000160">
    <property type="term" value="P:phosphorelay signal transduction system"/>
    <property type="evidence" value="ECO:0007669"/>
    <property type="project" value="InterPro"/>
</dbReference>
<dbReference type="PROSITE" id="PS50045">
    <property type="entry name" value="SIGMA54_INTERACT_4"/>
    <property type="match status" value="1"/>
</dbReference>
<dbReference type="SUPFAM" id="SSF52172">
    <property type="entry name" value="CheY-like"/>
    <property type="match status" value="1"/>
</dbReference>
<dbReference type="GO" id="GO:0043565">
    <property type="term" value="F:sequence-specific DNA binding"/>
    <property type="evidence" value="ECO:0007669"/>
    <property type="project" value="InterPro"/>
</dbReference>
<feature type="domain" description="Sigma-54 factor interaction" evidence="6">
    <location>
        <begin position="148"/>
        <end position="377"/>
    </location>
</feature>
<dbReference type="GO" id="GO:0005524">
    <property type="term" value="F:ATP binding"/>
    <property type="evidence" value="ECO:0007669"/>
    <property type="project" value="UniProtKB-KW"/>
</dbReference>
<dbReference type="EMBL" id="NJGU01000004">
    <property type="protein sequence ID" value="OWY29833.1"/>
    <property type="molecule type" value="Genomic_DNA"/>
</dbReference>
<dbReference type="SMART" id="SM00382">
    <property type="entry name" value="AAA"/>
    <property type="match status" value="1"/>
</dbReference>
<evidence type="ECO:0000256" key="1">
    <source>
        <dbReference type="ARBA" id="ARBA00022741"/>
    </source>
</evidence>
<feature type="modified residue" description="4-aspartylphosphate" evidence="5">
    <location>
        <position position="54"/>
    </location>
</feature>
<dbReference type="Proteomes" id="UP000197596">
    <property type="component" value="Unassembled WGS sequence"/>
</dbReference>
<keyword evidence="2" id="KW-0067">ATP-binding</keyword>
<keyword evidence="5" id="KW-0597">Phosphoprotein</keyword>
<sequence>MSQNKPKLLIVEDDPGLQKQLRWSLDAYEVLIAGDRESALAMVRRHEPAVVTMDLGLPPDPDGASEGFATLQQVLALAPDTKVIMLTGNQDHAHAVKAISMGAYDFHQKPCNDETLRLVVERAFYLHALQRENRRMQQGAGNSPLNGLISRDAGMLGVCRSIEKVAPSSASVMLLGNSGTGKEVLARALHQLSSRSERRFMAINCAAIPENLLESELFGYEKGAFTGAVKQTIGKVELANGGTFFLDEVGDLPMPLQAKLLRFLQERVIERVGGHTEIPVDVRVICATHQNLKELTASGGFREDLYYRLCEIVIKIPALKDRAGDAVLLARHFVQKFCAKEGRPSLHFSQEALHAIETYDWPGNVREMENCVMRAVIMADGSQITAEDLGLSVDGREIEPLNLRQVRDEAERKAVVKAITRMDGNILKAAELLGVSRPTLYDLMSRHEIK</sequence>
<dbReference type="Pfam" id="PF00072">
    <property type="entry name" value="Response_reg"/>
    <property type="match status" value="1"/>
</dbReference>
<dbReference type="SUPFAM" id="SSF46689">
    <property type="entry name" value="Homeodomain-like"/>
    <property type="match status" value="1"/>
</dbReference>
<evidence type="ECO:0000256" key="3">
    <source>
        <dbReference type="ARBA" id="ARBA00023015"/>
    </source>
</evidence>
<dbReference type="Pfam" id="PF00158">
    <property type="entry name" value="Sigma54_activat"/>
    <property type="match status" value="1"/>
</dbReference>
<evidence type="ECO:0000259" key="6">
    <source>
        <dbReference type="PROSITE" id="PS50045"/>
    </source>
</evidence>
<dbReference type="InterPro" id="IPR002078">
    <property type="entry name" value="Sigma_54_int"/>
</dbReference>
<dbReference type="InterPro" id="IPR025943">
    <property type="entry name" value="Sigma_54_int_dom_ATP-bd_2"/>
</dbReference>
<keyword evidence="11" id="KW-1185">Reference proteome</keyword>
<dbReference type="OrthoDB" id="9761705at2"/>
<dbReference type="InterPro" id="IPR001789">
    <property type="entry name" value="Sig_transdc_resp-reg_receiver"/>
</dbReference>
<proteinExistence type="predicted"/>
<keyword evidence="1" id="KW-0547">Nucleotide-binding</keyword>
<reference evidence="8 11" key="2">
    <citation type="journal article" date="2020" name="Front. Plant Sci.">
        <title>Isolation of Rhizosphere Bacteria That Improve Quality and Water Stress Tolerance in Greenhouse Ornamentals.</title>
        <authorList>
            <person name="Nordstedt N.P."/>
            <person name="Jones M.L."/>
        </authorList>
    </citation>
    <scope>NUCLEOTIDE SEQUENCE [LARGE SCALE GENOMIC DNA]</scope>
    <source>
        <strain evidence="8 11">C6C2</strain>
    </source>
</reference>
<name>A0A2D0B685_9BURK</name>
<dbReference type="SMART" id="SM00448">
    <property type="entry name" value="REC"/>
    <property type="match status" value="1"/>
</dbReference>
<dbReference type="Pfam" id="PF02954">
    <property type="entry name" value="HTH_8"/>
    <property type="match status" value="1"/>
</dbReference>
<dbReference type="InterPro" id="IPR058031">
    <property type="entry name" value="AAA_lid_NorR"/>
</dbReference>
<protein>
    <submittedName>
        <fullName evidence="9">PEP-CTERM-box response regulator transcription factor</fullName>
    </submittedName>
</protein>
<dbReference type="CDD" id="cd00009">
    <property type="entry name" value="AAA"/>
    <property type="match status" value="1"/>
</dbReference>
<dbReference type="Gene3D" id="1.10.10.60">
    <property type="entry name" value="Homeodomain-like"/>
    <property type="match status" value="1"/>
</dbReference>
<keyword evidence="3" id="KW-0805">Transcription regulation</keyword>
<accession>A0A2D0B685</accession>
<gene>
    <name evidence="9" type="primary">prsR</name>
    <name evidence="9" type="ORF">CEJ42_08240</name>
    <name evidence="8" type="ORF">HNO84_09255</name>
</gene>
<dbReference type="AlphaFoldDB" id="A0A2D0B685"/>
<dbReference type="FunFam" id="3.40.50.300:FF:000006">
    <property type="entry name" value="DNA-binding transcriptional regulator NtrC"/>
    <property type="match status" value="1"/>
</dbReference>
<dbReference type="InterPro" id="IPR014264">
    <property type="entry name" value="PEP-CTERM_resp_reg"/>
</dbReference>
<evidence type="ECO:0000313" key="9">
    <source>
        <dbReference type="EMBL" id="OWY29833.1"/>
    </source>
</evidence>
<keyword evidence="4" id="KW-0804">Transcription</keyword>
<evidence type="ECO:0000256" key="5">
    <source>
        <dbReference type="PROSITE-ProRule" id="PRU00169"/>
    </source>
</evidence>
<dbReference type="PANTHER" id="PTHR32071:SF113">
    <property type="entry name" value="ALGINATE BIOSYNTHESIS TRANSCRIPTIONAL REGULATORY PROTEIN ALGB"/>
    <property type="match status" value="1"/>
</dbReference>
<dbReference type="InterPro" id="IPR002197">
    <property type="entry name" value="HTH_Fis"/>
</dbReference>
<evidence type="ECO:0000256" key="2">
    <source>
        <dbReference type="ARBA" id="ARBA00022840"/>
    </source>
</evidence>
<dbReference type="InterPro" id="IPR003593">
    <property type="entry name" value="AAA+_ATPase"/>
</dbReference>
<dbReference type="PROSITE" id="PS00676">
    <property type="entry name" value="SIGMA54_INTERACT_2"/>
    <property type="match status" value="1"/>
</dbReference>
<dbReference type="Pfam" id="PF25601">
    <property type="entry name" value="AAA_lid_14"/>
    <property type="match status" value="1"/>
</dbReference>
<dbReference type="SUPFAM" id="SSF52540">
    <property type="entry name" value="P-loop containing nucleoside triphosphate hydrolases"/>
    <property type="match status" value="1"/>
</dbReference>
<dbReference type="PROSITE" id="PS50110">
    <property type="entry name" value="RESPONSE_REGULATORY"/>
    <property type="match status" value="1"/>
</dbReference>
<dbReference type="Gene3D" id="3.40.50.2300">
    <property type="match status" value="1"/>
</dbReference>
<dbReference type="PANTHER" id="PTHR32071">
    <property type="entry name" value="TRANSCRIPTIONAL REGULATORY PROTEIN"/>
    <property type="match status" value="1"/>
</dbReference>
<feature type="domain" description="Response regulatory" evidence="7">
    <location>
        <begin position="7"/>
        <end position="124"/>
    </location>
</feature>
<evidence type="ECO:0000256" key="4">
    <source>
        <dbReference type="ARBA" id="ARBA00023163"/>
    </source>
</evidence>
<dbReference type="NCBIfam" id="TIGR02915">
    <property type="entry name" value="PEP_resp_reg"/>
    <property type="match status" value="1"/>
</dbReference>
<dbReference type="InterPro" id="IPR009057">
    <property type="entry name" value="Homeodomain-like_sf"/>
</dbReference>
<dbReference type="InterPro" id="IPR027417">
    <property type="entry name" value="P-loop_NTPase"/>
</dbReference>
<dbReference type="GO" id="GO:0006355">
    <property type="term" value="P:regulation of DNA-templated transcription"/>
    <property type="evidence" value="ECO:0007669"/>
    <property type="project" value="InterPro"/>
</dbReference>
<dbReference type="PRINTS" id="PR01590">
    <property type="entry name" value="HTHFIS"/>
</dbReference>
<dbReference type="Gene3D" id="3.40.50.300">
    <property type="entry name" value="P-loop containing nucleotide triphosphate hydrolases"/>
    <property type="match status" value="1"/>
</dbReference>